<evidence type="ECO:0000256" key="7">
    <source>
        <dbReference type="ARBA" id="ARBA00022840"/>
    </source>
</evidence>
<evidence type="ECO:0000313" key="14">
    <source>
        <dbReference type="Proteomes" id="UP000829517"/>
    </source>
</evidence>
<comment type="caution">
    <text evidence="13">The sequence shown here is derived from an EMBL/GenBank/DDBJ whole genome shotgun (WGS) entry which is preliminary data.</text>
</comment>
<evidence type="ECO:0000256" key="5">
    <source>
        <dbReference type="ARBA" id="ARBA00022741"/>
    </source>
</evidence>
<dbReference type="Gene3D" id="3.40.50.10330">
    <property type="entry name" value="Probable inorganic polyphosphate/atp-NAD kinase, domain 1"/>
    <property type="match status" value="1"/>
</dbReference>
<evidence type="ECO:0000256" key="4">
    <source>
        <dbReference type="ARBA" id="ARBA00022723"/>
    </source>
</evidence>
<name>A0ABS9J5J5_9FLAO</name>
<keyword evidence="11" id="KW-1208">Phospholipid metabolism</keyword>
<evidence type="ECO:0000256" key="1">
    <source>
        <dbReference type="ARBA" id="ARBA00001946"/>
    </source>
</evidence>
<sequence length="295" mass="33125">MKSIHFIINPIAGKGNNCISENLLRAYFPMDMYDIKIKYTSFKKEAIELTKASVEERATIIVACGGDGTVNEVASILVNTDVILGIIPIGSGNGLASNIKIPRDIEKALTVIKNQITTKIDVGCCNGMYFFSNTGFGFDAKVVRSYEESKKRNLKSYLKACFRTFIKCNNNNEASMEVIIDDIKYYKEPLLIFISNSNELGYNFSLTPKACLQDGLLDVLIVPKMHKVKLLLFGVLMLFKKHIYLKDVMHYQTKKLDLISVKGNFFDSQIDGEYKPLLESSVSIKLLQNSLTIII</sequence>
<evidence type="ECO:0000256" key="10">
    <source>
        <dbReference type="ARBA" id="ARBA00023209"/>
    </source>
</evidence>
<keyword evidence="5" id="KW-0547">Nucleotide-binding</keyword>
<evidence type="ECO:0000256" key="3">
    <source>
        <dbReference type="ARBA" id="ARBA00022679"/>
    </source>
</evidence>
<organism evidence="13 14">
    <name type="scientific">Joostella atrarenae</name>
    <dbReference type="NCBI Taxonomy" id="679257"/>
    <lineage>
        <taxon>Bacteria</taxon>
        <taxon>Pseudomonadati</taxon>
        <taxon>Bacteroidota</taxon>
        <taxon>Flavobacteriia</taxon>
        <taxon>Flavobacteriales</taxon>
        <taxon>Flavobacteriaceae</taxon>
        <taxon>Joostella</taxon>
    </lineage>
</organism>
<evidence type="ECO:0000313" key="13">
    <source>
        <dbReference type="EMBL" id="MCF8715701.1"/>
    </source>
</evidence>
<keyword evidence="14" id="KW-1185">Reference proteome</keyword>
<reference evidence="13 14" key="1">
    <citation type="submission" date="2021-01" db="EMBL/GenBank/DDBJ databases">
        <title>Genome sequencing of Joostella atrarenae M1-2 (= KCTC 23194).</title>
        <authorList>
            <person name="Zakaria M.R."/>
            <person name="Lam M.Q."/>
            <person name="Chong C.S."/>
        </authorList>
    </citation>
    <scope>NUCLEOTIDE SEQUENCE [LARGE SCALE GENOMIC DNA]</scope>
    <source>
        <strain evidence="13 14">M1-2</strain>
    </source>
</reference>
<keyword evidence="8" id="KW-0460">Magnesium</keyword>
<dbReference type="SMART" id="SM00046">
    <property type="entry name" value="DAGKc"/>
    <property type="match status" value="1"/>
</dbReference>
<evidence type="ECO:0000259" key="12">
    <source>
        <dbReference type="PROSITE" id="PS50146"/>
    </source>
</evidence>
<dbReference type="Gene3D" id="2.60.200.40">
    <property type="match status" value="1"/>
</dbReference>
<dbReference type="RefSeq" id="WP_236959667.1">
    <property type="nucleotide sequence ID" value="NZ_JAETXX010000009.1"/>
</dbReference>
<keyword evidence="7" id="KW-0067">ATP-binding</keyword>
<feature type="domain" description="DAGKc" evidence="12">
    <location>
        <begin position="1"/>
        <end position="129"/>
    </location>
</feature>
<evidence type="ECO:0000256" key="9">
    <source>
        <dbReference type="ARBA" id="ARBA00023098"/>
    </source>
</evidence>
<dbReference type="EMBL" id="JAETXX010000009">
    <property type="protein sequence ID" value="MCF8715701.1"/>
    <property type="molecule type" value="Genomic_DNA"/>
</dbReference>
<comment type="cofactor">
    <cofactor evidence="1">
        <name>Mg(2+)</name>
        <dbReference type="ChEBI" id="CHEBI:18420"/>
    </cofactor>
</comment>
<dbReference type="InterPro" id="IPR050187">
    <property type="entry name" value="Lipid_Phosphate_FormReg"/>
</dbReference>
<dbReference type="GO" id="GO:0016301">
    <property type="term" value="F:kinase activity"/>
    <property type="evidence" value="ECO:0007669"/>
    <property type="project" value="UniProtKB-KW"/>
</dbReference>
<evidence type="ECO:0000256" key="2">
    <source>
        <dbReference type="ARBA" id="ARBA00022516"/>
    </source>
</evidence>
<dbReference type="Proteomes" id="UP000829517">
    <property type="component" value="Unassembled WGS sequence"/>
</dbReference>
<dbReference type="InterPro" id="IPR001206">
    <property type="entry name" value="Diacylglycerol_kinase_cat_dom"/>
</dbReference>
<dbReference type="NCBIfam" id="TIGR00147">
    <property type="entry name" value="YegS/Rv2252/BmrU family lipid kinase"/>
    <property type="match status" value="1"/>
</dbReference>
<dbReference type="Pfam" id="PF00781">
    <property type="entry name" value="DAGK_cat"/>
    <property type="match status" value="1"/>
</dbReference>
<dbReference type="InterPro" id="IPR016064">
    <property type="entry name" value="NAD/diacylglycerol_kinase_sf"/>
</dbReference>
<evidence type="ECO:0000256" key="8">
    <source>
        <dbReference type="ARBA" id="ARBA00022842"/>
    </source>
</evidence>
<dbReference type="PANTHER" id="PTHR12358">
    <property type="entry name" value="SPHINGOSINE KINASE"/>
    <property type="match status" value="1"/>
</dbReference>
<keyword evidence="10" id="KW-0594">Phospholipid biosynthesis</keyword>
<dbReference type="InterPro" id="IPR005218">
    <property type="entry name" value="Diacylglycerol/lipid_kinase"/>
</dbReference>
<gene>
    <name evidence="13" type="ORF">JM658_12770</name>
</gene>
<dbReference type="InterPro" id="IPR045540">
    <property type="entry name" value="YegS/DAGK_C"/>
</dbReference>
<keyword evidence="2" id="KW-0444">Lipid biosynthesis</keyword>
<dbReference type="SUPFAM" id="SSF111331">
    <property type="entry name" value="NAD kinase/diacylglycerol kinase-like"/>
    <property type="match status" value="1"/>
</dbReference>
<keyword evidence="3" id="KW-0808">Transferase</keyword>
<keyword evidence="6 13" id="KW-0418">Kinase</keyword>
<evidence type="ECO:0000256" key="11">
    <source>
        <dbReference type="ARBA" id="ARBA00023264"/>
    </source>
</evidence>
<keyword evidence="9" id="KW-0443">Lipid metabolism</keyword>
<proteinExistence type="predicted"/>
<dbReference type="Pfam" id="PF19279">
    <property type="entry name" value="YegS_C"/>
    <property type="match status" value="1"/>
</dbReference>
<dbReference type="PANTHER" id="PTHR12358:SF106">
    <property type="entry name" value="LIPID KINASE YEGS"/>
    <property type="match status" value="1"/>
</dbReference>
<keyword evidence="4" id="KW-0479">Metal-binding</keyword>
<dbReference type="InterPro" id="IPR017438">
    <property type="entry name" value="ATP-NAD_kinase_N"/>
</dbReference>
<accession>A0ABS9J5J5</accession>
<protein>
    <submittedName>
        <fullName evidence="13">Diacylglycerol kinase family lipid kinase</fullName>
    </submittedName>
</protein>
<dbReference type="PROSITE" id="PS50146">
    <property type="entry name" value="DAGK"/>
    <property type="match status" value="1"/>
</dbReference>
<evidence type="ECO:0000256" key="6">
    <source>
        <dbReference type="ARBA" id="ARBA00022777"/>
    </source>
</evidence>